<dbReference type="Pfam" id="PF09364">
    <property type="entry name" value="XFP_N"/>
    <property type="match status" value="1"/>
</dbReference>
<dbReference type="Gene3D" id="3.40.50.970">
    <property type="match status" value="1"/>
</dbReference>
<dbReference type="EMBL" id="DNAA01000244">
    <property type="protein sequence ID" value="HBA09902.1"/>
    <property type="molecule type" value="Genomic_DNA"/>
</dbReference>
<name>A0A351RCY1_9PROT</name>
<reference evidence="2 3" key="1">
    <citation type="journal article" date="2018" name="Nat. Biotechnol.">
        <title>A standardized bacterial taxonomy based on genome phylogeny substantially revises the tree of life.</title>
        <authorList>
            <person name="Parks D.H."/>
            <person name="Chuvochina M."/>
            <person name="Waite D.W."/>
            <person name="Rinke C."/>
            <person name="Skarshewski A."/>
            <person name="Chaumeil P.A."/>
            <person name="Hugenholtz P."/>
        </authorList>
    </citation>
    <scope>NUCLEOTIDE SEQUENCE [LARGE SCALE GENOMIC DNA]</scope>
    <source>
        <strain evidence="2">UBA9958</strain>
    </source>
</reference>
<proteinExistence type="predicted"/>
<dbReference type="InterPro" id="IPR005593">
    <property type="entry name" value="Xul5P/Fru6P_PKetolase"/>
</dbReference>
<sequence>MSEKANTNVLSTQELTLIHRYWSACNYLAAGMIYLRDNPLLKQQLKPEHIKQRLLGHWDCLAG</sequence>
<feature type="non-terminal residue" evidence="2">
    <location>
        <position position="63"/>
    </location>
</feature>
<organism evidence="2 3">
    <name type="scientific">Methylotenera mobilis</name>
    <dbReference type="NCBI Taxonomy" id="359408"/>
    <lineage>
        <taxon>Bacteria</taxon>
        <taxon>Pseudomonadati</taxon>
        <taxon>Pseudomonadota</taxon>
        <taxon>Betaproteobacteria</taxon>
        <taxon>Nitrosomonadales</taxon>
        <taxon>Methylophilaceae</taxon>
        <taxon>Methylotenera</taxon>
    </lineage>
</organism>
<dbReference type="PANTHER" id="PTHR31273">
    <property type="entry name" value="PHOSPHOKETOLASE-RELATED"/>
    <property type="match status" value="1"/>
</dbReference>
<dbReference type="InterPro" id="IPR018970">
    <property type="entry name" value="Xul5P/Fru6P_PKetolase_N"/>
</dbReference>
<dbReference type="AlphaFoldDB" id="A0A351RCY1"/>
<accession>A0A351RCY1</accession>
<dbReference type="STRING" id="1132855.GCA_000384255_02126"/>
<feature type="domain" description="Xylulose 5-phosphate/Fructose 6-phosphate phosphoketolase N-terminal" evidence="1">
    <location>
        <begin position="11"/>
        <end position="63"/>
    </location>
</feature>
<comment type="caution">
    <text evidence="2">The sequence shown here is derived from an EMBL/GenBank/DDBJ whole genome shotgun (WGS) entry which is preliminary data.</text>
</comment>
<dbReference type="GO" id="GO:0005975">
    <property type="term" value="P:carbohydrate metabolic process"/>
    <property type="evidence" value="ECO:0007669"/>
    <property type="project" value="InterPro"/>
</dbReference>
<dbReference type="PANTHER" id="PTHR31273:SF0">
    <property type="entry name" value="PHOSPHOKETOLASE-RELATED"/>
    <property type="match status" value="1"/>
</dbReference>
<gene>
    <name evidence="2" type="ORF">DCW48_10450</name>
</gene>
<evidence type="ECO:0000313" key="2">
    <source>
        <dbReference type="EMBL" id="HBA09902.1"/>
    </source>
</evidence>
<dbReference type="GO" id="GO:0016832">
    <property type="term" value="F:aldehyde-lyase activity"/>
    <property type="evidence" value="ECO:0007669"/>
    <property type="project" value="InterPro"/>
</dbReference>
<dbReference type="Proteomes" id="UP000264313">
    <property type="component" value="Unassembled WGS sequence"/>
</dbReference>
<evidence type="ECO:0000259" key="1">
    <source>
        <dbReference type="Pfam" id="PF09364"/>
    </source>
</evidence>
<evidence type="ECO:0000313" key="3">
    <source>
        <dbReference type="Proteomes" id="UP000264313"/>
    </source>
</evidence>
<protein>
    <submittedName>
        <fullName evidence="2">Xylulose-5-phosphate phosphoketolase</fullName>
    </submittedName>
</protein>